<feature type="region of interest" description="Disordered" evidence="4">
    <location>
        <begin position="210"/>
        <end position="257"/>
    </location>
</feature>
<evidence type="ECO:0000256" key="3">
    <source>
        <dbReference type="PROSITE-ProRule" id="PRU00649"/>
    </source>
</evidence>
<feature type="compositionally biased region" description="Polar residues" evidence="4">
    <location>
        <begin position="814"/>
        <end position="829"/>
    </location>
</feature>
<dbReference type="InterPro" id="IPR017923">
    <property type="entry name" value="TFIIS_N"/>
</dbReference>
<feature type="compositionally biased region" description="Polar residues" evidence="4">
    <location>
        <begin position="555"/>
        <end position="570"/>
    </location>
</feature>
<feature type="compositionally biased region" description="Basic and acidic residues" evidence="4">
    <location>
        <begin position="231"/>
        <end position="257"/>
    </location>
</feature>
<dbReference type="PANTHER" id="PTHR46548">
    <property type="entry name" value="BAH AND TFIIS DOMAIN-CONTAINING PROTEIN-RELATED"/>
    <property type="match status" value="1"/>
</dbReference>
<evidence type="ECO:0000313" key="8">
    <source>
        <dbReference type="Proteomes" id="UP001279734"/>
    </source>
</evidence>
<keyword evidence="2 3" id="KW-0539">Nucleus</keyword>
<dbReference type="PROSITE" id="PS51319">
    <property type="entry name" value="TFIIS_N"/>
    <property type="match status" value="1"/>
</dbReference>
<dbReference type="SMART" id="SM00439">
    <property type="entry name" value="BAH"/>
    <property type="match status" value="1"/>
</dbReference>
<feature type="compositionally biased region" description="Basic and acidic residues" evidence="4">
    <location>
        <begin position="894"/>
        <end position="911"/>
    </location>
</feature>
<dbReference type="Pfam" id="PF01426">
    <property type="entry name" value="BAH"/>
    <property type="match status" value="1"/>
</dbReference>
<evidence type="ECO:0000256" key="4">
    <source>
        <dbReference type="SAM" id="MobiDB-lite"/>
    </source>
</evidence>
<feature type="compositionally biased region" description="Polar residues" evidence="4">
    <location>
        <begin position="705"/>
        <end position="726"/>
    </location>
</feature>
<protein>
    <submittedName>
        <fullName evidence="7">Uncharacterized protein</fullName>
    </submittedName>
</protein>
<gene>
    <name evidence="7" type="ORF">Nepgr_018643</name>
</gene>
<feature type="compositionally biased region" description="Polar residues" evidence="4">
    <location>
        <begin position="210"/>
        <end position="225"/>
    </location>
</feature>
<feature type="compositionally biased region" description="Polar residues" evidence="4">
    <location>
        <begin position="445"/>
        <end position="454"/>
    </location>
</feature>
<feature type="region of interest" description="Disordered" evidence="4">
    <location>
        <begin position="640"/>
        <end position="731"/>
    </location>
</feature>
<feature type="region of interest" description="Disordered" evidence="4">
    <location>
        <begin position="1603"/>
        <end position="1650"/>
    </location>
</feature>
<dbReference type="InterPro" id="IPR001025">
    <property type="entry name" value="BAH_dom"/>
</dbReference>
<dbReference type="Proteomes" id="UP001279734">
    <property type="component" value="Unassembled WGS sequence"/>
</dbReference>
<dbReference type="InterPro" id="IPR043151">
    <property type="entry name" value="BAH_sf"/>
</dbReference>
<evidence type="ECO:0000259" key="5">
    <source>
        <dbReference type="PROSITE" id="PS51038"/>
    </source>
</evidence>
<feature type="domain" description="BAH" evidence="5">
    <location>
        <begin position="46"/>
        <end position="161"/>
    </location>
</feature>
<dbReference type="Pfam" id="PF08711">
    <property type="entry name" value="Med26"/>
    <property type="match status" value="1"/>
</dbReference>
<evidence type="ECO:0000313" key="7">
    <source>
        <dbReference type="EMBL" id="GMH16802.1"/>
    </source>
</evidence>
<dbReference type="CDD" id="cd00183">
    <property type="entry name" value="TFIIS_I"/>
    <property type="match status" value="1"/>
</dbReference>
<feature type="compositionally biased region" description="Polar residues" evidence="4">
    <location>
        <begin position="483"/>
        <end position="495"/>
    </location>
</feature>
<dbReference type="SUPFAM" id="SSF47676">
    <property type="entry name" value="Conserved domain common to transcription factors TFIIS, elongin A, CRSP70"/>
    <property type="match status" value="1"/>
</dbReference>
<comment type="caution">
    <text evidence="7">The sequence shown here is derived from an EMBL/GenBank/DDBJ whole genome shotgun (WGS) entry which is preliminary data.</text>
</comment>
<feature type="compositionally biased region" description="Low complexity" evidence="4">
    <location>
        <begin position="455"/>
        <end position="471"/>
    </location>
</feature>
<dbReference type="Gene3D" id="2.30.30.490">
    <property type="match status" value="1"/>
</dbReference>
<dbReference type="Gene3D" id="1.20.930.10">
    <property type="entry name" value="Conserved domain common to transcription factors TFIIS, elongin A, CRSP70"/>
    <property type="match status" value="1"/>
</dbReference>
<proteinExistence type="predicted"/>
<evidence type="ECO:0000256" key="2">
    <source>
        <dbReference type="ARBA" id="ARBA00023242"/>
    </source>
</evidence>
<dbReference type="GO" id="GO:0005634">
    <property type="term" value="C:nucleus"/>
    <property type="evidence" value="ECO:0007669"/>
    <property type="project" value="UniProtKB-SubCell"/>
</dbReference>
<dbReference type="GO" id="GO:0003682">
    <property type="term" value="F:chromatin binding"/>
    <property type="evidence" value="ECO:0007669"/>
    <property type="project" value="InterPro"/>
</dbReference>
<feature type="compositionally biased region" description="Low complexity" evidence="4">
    <location>
        <begin position="526"/>
        <end position="539"/>
    </location>
</feature>
<dbReference type="PROSITE" id="PS51038">
    <property type="entry name" value="BAH"/>
    <property type="match status" value="1"/>
</dbReference>
<feature type="compositionally biased region" description="Polar residues" evidence="4">
    <location>
        <begin position="581"/>
        <end position="607"/>
    </location>
</feature>
<feature type="region of interest" description="Disordered" evidence="4">
    <location>
        <begin position="420"/>
        <end position="607"/>
    </location>
</feature>
<sequence>MHGREGGQSRKRSRHMWPVPSRGSTTTTVAVDWDGSSANSFLKDGRKISVGDCALFKPPHDSPPFIGIIRWLTSDKENNLKLGVNWLYRPSEVKLGKGIALEAAPNEVFYSCHRDEIPAESLLHPCKVAFFAKGVDLPTGVSSFVCRRVYDISNKCLWWLTDQKYINDRQEVDHLLHKTRTEMHATVQQQQGTRSPKTLNGLTVTCSFKQSPDSVENSAGFSSQAKGKKRDRGDHVSEPMKQERALRSDDGDSDQLRPESMLKSEITKIAGKGGLVDSEAVERLVQFMQADKPERKIDLTCWSMLAGIVAATDKLDCLSQFVQLRGLPVLDEWLQEVHKLKVGDSTSPRDGDKSVDSFLLVLLCALEKLPVNLNALQTCNIGKSVNNLRSHKNPEIQKKARSLVDTWKKRVEEEMNINDVKSGQTVQWPAKSSRHEVSHGVNKHLSGSSEATIRSSVTQLSSSKSASVKLVPGEITPKAASASPGTQKLTSSSMPAANFKDGQTRIPIIGGISDPTQAMVKEEKSSSSSQSHTNSQCSSDYGKNMAPSGKEDARSSNAGARSMNKTTGSASGHRKSGNGLQGTSASVVQRETRSSRNSSLARISNSEKFSQSVICENNIDTHVVESNNHKLIVKIPNRGRIPAQSVSGGPIEDPSCRNSRAASPALSEKHDPSAVSLRQKSANHQNKEGDSSPAASTDKKLSLASGDTGQSPDVCNASHLPSGNRINSRKPVDSSFNSIDALIESCAYSEANASMSVGDNVGMNLLATVAAGEICTDGTASPARSPERNAAVVDNTCTNCDGISQSIDGEPSKHSNMPSEDLQQNGQPNLKTKRSLDELVSDASVHVSPTCVVKRSASDGVVERFNLKTASVEDENHDQVPDPRQRLDSSLEAEIKNKDGSANEEVQKSAPEELSAFPSSNFDAEMNSVIHRLNNNLLIEHTSPALAACSGSINSNERQSIVSSVGNEDSVTESSGKKKVEITNEIDVCRRVDQGGKIRTVRENDAPSTPQKQEESDLGSASSDQKTVCKDENLESKETVADHPSQSGIQISSSAFLAYEKEQHLIHKSSNIAVKGEQRDECASTAADACSLPPTGGPNVDAKHEFDLNEGLDDGKNGEPTNLPAPQCPALLVCPLNFPVSSAAGSLPASITVAAAAKGPFVPPEDLLRNKSELGWKGSAATSAFRPAEPRKVLEKPLGTSKDNLPDAVSCKQVRTLLDIDLNVADERILQEIGSQNTFKEIDHKSDSKNGCSVTSDLRGLASLRCSSSLDLDLNRIDEASELGHYSASNGQRPDIFAPPVKVSSSRLPNCEASAWRDFDLNNGPAFDEATVEPSPYNQHTEGNIPPPPPFGIRMNSPAIRNLSTWYLTGATYSGVSALTMLPDRGEQPFPIVGIGGDQQRILGAPTTSPSFSPDMCRGPVLSSSPAVPFPLTPFQYSVFPFSTSFPLSSANLSGGSTAYLDPSPAGQLCPPAVPAQLLGASAVSSQNPRPCVVSLPGVSNNGVVESSQKWGRQGLDLNSGPGGLDVEGRDEVLSMASRQQPAVSSQAPVEEQGRMYLVGGGMHQKTCVSFLNREWINLNSQTAVVYPLCILEGCSSDGCSGSGSGANKVRGHNGNSAVNGDIDGKKISRKNKGRRLSSFKDPSWGGLPI</sequence>
<evidence type="ECO:0000256" key="1">
    <source>
        <dbReference type="ARBA" id="ARBA00004123"/>
    </source>
</evidence>
<feature type="region of interest" description="Disordered" evidence="4">
    <location>
        <begin position="803"/>
        <end position="829"/>
    </location>
</feature>
<dbReference type="PANTHER" id="PTHR46548:SF1">
    <property type="entry name" value="BAH AND TFIIS DOMAIN-CONTAINING PROTEIN-RELATED"/>
    <property type="match status" value="1"/>
</dbReference>
<feature type="domain" description="TFIIS N-terminal" evidence="6">
    <location>
        <begin position="337"/>
        <end position="414"/>
    </location>
</feature>
<dbReference type="InterPro" id="IPR035441">
    <property type="entry name" value="TFIIS/LEDGF_dom_sf"/>
</dbReference>
<feature type="region of interest" description="Disordered" evidence="4">
    <location>
        <begin position="997"/>
        <end position="1028"/>
    </location>
</feature>
<organism evidence="7 8">
    <name type="scientific">Nepenthes gracilis</name>
    <name type="common">Slender pitcher plant</name>
    <dbReference type="NCBI Taxonomy" id="150966"/>
    <lineage>
        <taxon>Eukaryota</taxon>
        <taxon>Viridiplantae</taxon>
        <taxon>Streptophyta</taxon>
        <taxon>Embryophyta</taxon>
        <taxon>Tracheophyta</taxon>
        <taxon>Spermatophyta</taxon>
        <taxon>Magnoliopsida</taxon>
        <taxon>eudicotyledons</taxon>
        <taxon>Gunneridae</taxon>
        <taxon>Pentapetalae</taxon>
        <taxon>Caryophyllales</taxon>
        <taxon>Nepenthaceae</taxon>
        <taxon>Nepenthes</taxon>
    </lineage>
</organism>
<keyword evidence="8" id="KW-1185">Reference proteome</keyword>
<dbReference type="EMBL" id="BSYO01000017">
    <property type="protein sequence ID" value="GMH16802.1"/>
    <property type="molecule type" value="Genomic_DNA"/>
</dbReference>
<name>A0AAD3SUF6_NEPGR</name>
<feature type="region of interest" description="Disordered" evidence="4">
    <location>
        <begin position="894"/>
        <end position="914"/>
    </location>
</feature>
<accession>A0AAD3SUF6</accession>
<dbReference type="SMART" id="SM00509">
    <property type="entry name" value="TFS2N"/>
    <property type="match status" value="1"/>
</dbReference>
<dbReference type="InterPro" id="IPR003617">
    <property type="entry name" value="TFIIS/CRSP70_N_sub"/>
</dbReference>
<comment type="subcellular location">
    <subcellularLocation>
        <location evidence="1 3">Nucleus</location>
    </subcellularLocation>
</comment>
<feature type="region of interest" description="Disordered" evidence="4">
    <location>
        <begin position="1"/>
        <end position="25"/>
    </location>
</feature>
<reference evidence="7" key="1">
    <citation type="submission" date="2023-05" db="EMBL/GenBank/DDBJ databases">
        <title>Nepenthes gracilis genome sequencing.</title>
        <authorList>
            <person name="Fukushima K."/>
        </authorList>
    </citation>
    <scope>NUCLEOTIDE SEQUENCE</scope>
    <source>
        <strain evidence="7">SING2019-196</strain>
    </source>
</reference>
<feature type="compositionally biased region" description="Basic residues" evidence="4">
    <location>
        <begin position="1628"/>
        <end position="1638"/>
    </location>
</feature>
<evidence type="ECO:0000259" key="6">
    <source>
        <dbReference type="PROSITE" id="PS51319"/>
    </source>
</evidence>